<gene>
    <name evidence="1" type="ORF">J2W69_004162</name>
</gene>
<dbReference type="EMBL" id="JAVDWR010000047">
    <property type="protein sequence ID" value="MDR7123174.1"/>
    <property type="molecule type" value="Genomic_DNA"/>
</dbReference>
<protein>
    <submittedName>
        <fullName evidence="1">Uncharacterized protein</fullName>
    </submittedName>
</protein>
<organism evidence="1 2">
    <name type="scientific">Rheinheimera soli</name>
    <dbReference type="NCBI Taxonomy" id="443616"/>
    <lineage>
        <taxon>Bacteria</taxon>
        <taxon>Pseudomonadati</taxon>
        <taxon>Pseudomonadota</taxon>
        <taxon>Gammaproteobacteria</taxon>
        <taxon>Chromatiales</taxon>
        <taxon>Chromatiaceae</taxon>
        <taxon>Rheinheimera</taxon>
    </lineage>
</organism>
<reference evidence="1 2" key="1">
    <citation type="submission" date="2023-07" db="EMBL/GenBank/DDBJ databases">
        <title>Sorghum-associated microbial communities from plants grown in Nebraska, USA.</title>
        <authorList>
            <person name="Schachtman D."/>
        </authorList>
    </citation>
    <scope>NUCLEOTIDE SEQUENCE [LARGE SCALE GENOMIC DNA]</scope>
    <source>
        <strain evidence="1 2">4138</strain>
    </source>
</reference>
<sequence length="106" mass="11644">MKDKLSSKDYATLEKDLAGIRARPSGPEAIQYALVADSSGPYLCYLCSSGAMNLAVGDVWKYGQTKNELIRYSQNELNGTLAGARLRLIEEFRGTQRQVLINLNSG</sequence>
<dbReference type="RefSeq" id="WP_310282081.1">
    <property type="nucleotide sequence ID" value="NZ_JAVDWR010000047.1"/>
</dbReference>
<proteinExistence type="predicted"/>
<evidence type="ECO:0000313" key="1">
    <source>
        <dbReference type="EMBL" id="MDR7123174.1"/>
    </source>
</evidence>
<evidence type="ECO:0000313" key="2">
    <source>
        <dbReference type="Proteomes" id="UP001257909"/>
    </source>
</evidence>
<accession>A0ABU1W5E4</accession>
<name>A0ABU1W5E4_9GAMM</name>
<keyword evidence="2" id="KW-1185">Reference proteome</keyword>
<comment type="caution">
    <text evidence="1">The sequence shown here is derived from an EMBL/GenBank/DDBJ whole genome shotgun (WGS) entry which is preliminary data.</text>
</comment>
<dbReference type="Proteomes" id="UP001257909">
    <property type="component" value="Unassembled WGS sequence"/>
</dbReference>